<dbReference type="PROSITE" id="PS00086">
    <property type="entry name" value="CYTOCHROME_P450"/>
    <property type="match status" value="1"/>
</dbReference>
<evidence type="ECO:0000256" key="2">
    <source>
        <dbReference type="ARBA" id="ARBA00010617"/>
    </source>
</evidence>
<evidence type="ECO:0000256" key="3">
    <source>
        <dbReference type="ARBA" id="ARBA00022723"/>
    </source>
</evidence>
<keyword evidence="4 9" id="KW-0560">Oxidoreductase</keyword>
<name>A0A4V4HVZ4_9HELO</name>
<sequence>MPPGLGVCAQATIIDLKQQRVRAELISLMSAKSSRVSSEKALGPTKKESVFASVLDSTVLPPSEKSLLRLQQEGSLSVLAGTESPAQTLKIIFYHLLKNPTIITKLRTELDTAPTPTSWATLEHLPYLSAVIEEGNRLSFGVTARTARIADEQLTYTPSSHVKPTIDKGKSYKIPAGTPISITTLSAHTAETVFPDPFVFNPERWLGDEGRERRKYQMAFGKGGRICIGIELARAELYLVTAALVTRFDMKLFETDESDVAFIHDYQVAMPKMDSKGVRVMVKTLAKV</sequence>
<dbReference type="PANTHER" id="PTHR24305">
    <property type="entry name" value="CYTOCHROME P450"/>
    <property type="match status" value="1"/>
</dbReference>
<dbReference type="GO" id="GO:0020037">
    <property type="term" value="F:heme binding"/>
    <property type="evidence" value="ECO:0007669"/>
    <property type="project" value="InterPro"/>
</dbReference>
<keyword evidence="7 9" id="KW-0503">Monooxygenase</keyword>
<evidence type="ECO:0000313" key="11">
    <source>
        <dbReference type="Proteomes" id="UP000308671"/>
    </source>
</evidence>
<keyword evidence="8 9" id="KW-0349">Heme</keyword>
<dbReference type="InterPro" id="IPR001128">
    <property type="entry name" value="Cyt_P450"/>
</dbReference>
<keyword evidence="5 8" id="KW-0408">Iron</keyword>
<organism evidence="10 11">
    <name type="scientific">Botrytis galanthina</name>
    <dbReference type="NCBI Taxonomy" id="278940"/>
    <lineage>
        <taxon>Eukaryota</taxon>
        <taxon>Fungi</taxon>
        <taxon>Dikarya</taxon>
        <taxon>Ascomycota</taxon>
        <taxon>Pezizomycotina</taxon>
        <taxon>Leotiomycetes</taxon>
        <taxon>Helotiales</taxon>
        <taxon>Sclerotiniaceae</taxon>
        <taxon>Botrytis</taxon>
    </lineage>
</organism>
<comment type="similarity">
    <text evidence="2 9">Belongs to the cytochrome P450 family.</text>
</comment>
<evidence type="ECO:0000256" key="8">
    <source>
        <dbReference type="PIRSR" id="PIRSR602401-1"/>
    </source>
</evidence>
<protein>
    <recommendedName>
        <fullName evidence="12">Cytochrome P450</fullName>
    </recommendedName>
</protein>
<dbReference type="InterPro" id="IPR050121">
    <property type="entry name" value="Cytochrome_P450_monoxygenase"/>
</dbReference>
<dbReference type="InterPro" id="IPR036396">
    <property type="entry name" value="Cyt_P450_sf"/>
</dbReference>
<dbReference type="CDD" id="cd11062">
    <property type="entry name" value="CYP58-like"/>
    <property type="match status" value="1"/>
</dbReference>
<evidence type="ECO:0000256" key="6">
    <source>
        <dbReference type="ARBA" id="ARBA00023026"/>
    </source>
</evidence>
<keyword evidence="6" id="KW-0843">Virulence</keyword>
<feature type="binding site" description="axial binding residue" evidence="8">
    <location>
        <position position="227"/>
    </location>
    <ligand>
        <name>heme</name>
        <dbReference type="ChEBI" id="CHEBI:30413"/>
    </ligand>
    <ligandPart>
        <name>Fe</name>
        <dbReference type="ChEBI" id="CHEBI:18248"/>
    </ligandPart>
</feature>
<dbReference type="GO" id="GO:0005506">
    <property type="term" value="F:iron ion binding"/>
    <property type="evidence" value="ECO:0007669"/>
    <property type="project" value="InterPro"/>
</dbReference>
<keyword evidence="3 8" id="KW-0479">Metal-binding</keyword>
<proteinExistence type="inferred from homology"/>
<comment type="cofactor">
    <cofactor evidence="1 8">
        <name>heme</name>
        <dbReference type="ChEBI" id="CHEBI:30413"/>
    </cofactor>
</comment>
<dbReference type="Gene3D" id="1.10.630.10">
    <property type="entry name" value="Cytochrome P450"/>
    <property type="match status" value="1"/>
</dbReference>
<comment type="caution">
    <text evidence="10">The sequence shown here is derived from an EMBL/GenBank/DDBJ whole genome shotgun (WGS) entry which is preliminary data.</text>
</comment>
<evidence type="ECO:0000256" key="9">
    <source>
        <dbReference type="RuleBase" id="RU000461"/>
    </source>
</evidence>
<gene>
    <name evidence="10" type="ORF">BGAL_0013g00110</name>
</gene>
<dbReference type="GO" id="GO:0004497">
    <property type="term" value="F:monooxygenase activity"/>
    <property type="evidence" value="ECO:0007669"/>
    <property type="project" value="UniProtKB-KW"/>
</dbReference>
<evidence type="ECO:0000256" key="7">
    <source>
        <dbReference type="ARBA" id="ARBA00023033"/>
    </source>
</evidence>
<dbReference type="PRINTS" id="PR00385">
    <property type="entry name" value="P450"/>
</dbReference>
<evidence type="ECO:0008006" key="12">
    <source>
        <dbReference type="Google" id="ProtNLM"/>
    </source>
</evidence>
<accession>A0A4V4HVZ4</accession>
<evidence type="ECO:0000313" key="10">
    <source>
        <dbReference type="EMBL" id="THV55126.1"/>
    </source>
</evidence>
<dbReference type="Proteomes" id="UP000308671">
    <property type="component" value="Unassembled WGS sequence"/>
</dbReference>
<dbReference type="InterPro" id="IPR017972">
    <property type="entry name" value="Cyt_P450_CS"/>
</dbReference>
<dbReference type="SUPFAM" id="SSF48264">
    <property type="entry name" value="Cytochrome P450"/>
    <property type="match status" value="1"/>
</dbReference>
<evidence type="ECO:0000256" key="4">
    <source>
        <dbReference type="ARBA" id="ARBA00023002"/>
    </source>
</evidence>
<dbReference type="EMBL" id="PQXL01000013">
    <property type="protein sequence ID" value="THV55126.1"/>
    <property type="molecule type" value="Genomic_DNA"/>
</dbReference>
<evidence type="ECO:0000256" key="5">
    <source>
        <dbReference type="ARBA" id="ARBA00023004"/>
    </source>
</evidence>
<dbReference type="Pfam" id="PF00067">
    <property type="entry name" value="p450"/>
    <property type="match status" value="1"/>
</dbReference>
<evidence type="ECO:0000256" key="1">
    <source>
        <dbReference type="ARBA" id="ARBA00001971"/>
    </source>
</evidence>
<dbReference type="InterPro" id="IPR002401">
    <property type="entry name" value="Cyt_P450_E_grp-I"/>
</dbReference>
<reference evidence="10 11" key="1">
    <citation type="submission" date="2017-12" db="EMBL/GenBank/DDBJ databases">
        <title>Comparative genomics of Botrytis spp.</title>
        <authorList>
            <person name="Valero-Jimenez C.A."/>
            <person name="Tapia P."/>
            <person name="Veloso J."/>
            <person name="Silva-Moreno E."/>
            <person name="Staats M."/>
            <person name="Valdes J.H."/>
            <person name="Van Kan J.A.L."/>
        </authorList>
    </citation>
    <scope>NUCLEOTIDE SEQUENCE [LARGE SCALE GENOMIC DNA]</scope>
    <source>
        <strain evidence="10 11">MUCL435</strain>
    </source>
</reference>
<dbReference type="PANTHER" id="PTHR24305:SF157">
    <property type="entry name" value="N-ACETYLTRYPTOPHAN 6-HYDROXYLASE IVOC-RELATED"/>
    <property type="match status" value="1"/>
</dbReference>
<dbReference type="OrthoDB" id="3945418at2759"/>
<keyword evidence="11" id="KW-1185">Reference proteome</keyword>
<dbReference type="AlphaFoldDB" id="A0A4V4HVZ4"/>
<dbReference type="PRINTS" id="PR00463">
    <property type="entry name" value="EP450I"/>
</dbReference>
<dbReference type="GO" id="GO:0016705">
    <property type="term" value="F:oxidoreductase activity, acting on paired donors, with incorporation or reduction of molecular oxygen"/>
    <property type="evidence" value="ECO:0007669"/>
    <property type="project" value="InterPro"/>
</dbReference>